<dbReference type="InParanoid" id="K1PDT5"/>
<name>K1PDT5_MAGGI</name>
<dbReference type="AlphaFoldDB" id="K1PDT5"/>
<protein>
    <submittedName>
        <fullName evidence="1">Uncharacterized protein</fullName>
    </submittedName>
</protein>
<evidence type="ECO:0000313" key="1">
    <source>
        <dbReference type="EMBL" id="EKC22032.1"/>
    </source>
</evidence>
<sequence>MSGYNPNVSSFSPGTVYTPSPNVSGFSPYVTGYSPNLSGFPSGSPGMTQTGMADTSGLRSRHTLSQTMKNAAGMLSSVYLLF</sequence>
<gene>
    <name evidence="1" type="ORF">CGI_10002911</name>
</gene>
<organism evidence="1">
    <name type="scientific">Magallana gigas</name>
    <name type="common">Pacific oyster</name>
    <name type="synonym">Crassostrea gigas</name>
    <dbReference type="NCBI Taxonomy" id="29159"/>
    <lineage>
        <taxon>Eukaryota</taxon>
        <taxon>Metazoa</taxon>
        <taxon>Spiralia</taxon>
        <taxon>Lophotrochozoa</taxon>
        <taxon>Mollusca</taxon>
        <taxon>Bivalvia</taxon>
        <taxon>Autobranchia</taxon>
        <taxon>Pteriomorphia</taxon>
        <taxon>Ostreida</taxon>
        <taxon>Ostreoidea</taxon>
        <taxon>Ostreidae</taxon>
        <taxon>Magallana</taxon>
    </lineage>
</organism>
<dbReference type="EMBL" id="JH816634">
    <property type="protein sequence ID" value="EKC22032.1"/>
    <property type="molecule type" value="Genomic_DNA"/>
</dbReference>
<reference evidence="1" key="1">
    <citation type="journal article" date="2012" name="Nature">
        <title>The oyster genome reveals stress adaptation and complexity of shell formation.</title>
        <authorList>
            <person name="Zhang G."/>
            <person name="Fang X."/>
            <person name="Guo X."/>
            <person name="Li L."/>
            <person name="Luo R."/>
            <person name="Xu F."/>
            <person name="Yang P."/>
            <person name="Zhang L."/>
            <person name="Wang X."/>
            <person name="Qi H."/>
            <person name="Xiong Z."/>
            <person name="Que H."/>
            <person name="Xie Y."/>
            <person name="Holland P.W."/>
            <person name="Paps J."/>
            <person name="Zhu Y."/>
            <person name="Wu F."/>
            <person name="Chen Y."/>
            <person name="Wang J."/>
            <person name="Peng C."/>
            <person name="Meng J."/>
            <person name="Yang L."/>
            <person name="Liu J."/>
            <person name="Wen B."/>
            <person name="Zhang N."/>
            <person name="Huang Z."/>
            <person name="Zhu Q."/>
            <person name="Feng Y."/>
            <person name="Mount A."/>
            <person name="Hedgecock D."/>
            <person name="Xu Z."/>
            <person name="Liu Y."/>
            <person name="Domazet-Loso T."/>
            <person name="Du Y."/>
            <person name="Sun X."/>
            <person name="Zhang S."/>
            <person name="Liu B."/>
            <person name="Cheng P."/>
            <person name="Jiang X."/>
            <person name="Li J."/>
            <person name="Fan D."/>
            <person name="Wang W."/>
            <person name="Fu W."/>
            <person name="Wang T."/>
            <person name="Wang B."/>
            <person name="Zhang J."/>
            <person name="Peng Z."/>
            <person name="Li Y."/>
            <person name="Li N."/>
            <person name="Wang J."/>
            <person name="Chen M."/>
            <person name="He Y."/>
            <person name="Tan F."/>
            <person name="Song X."/>
            <person name="Zheng Q."/>
            <person name="Huang R."/>
            <person name="Yang H."/>
            <person name="Du X."/>
            <person name="Chen L."/>
            <person name="Yang M."/>
            <person name="Gaffney P.M."/>
            <person name="Wang S."/>
            <person name="Luo L."/>
            <person name="She Z."/>
            <person name="Ming Y."/>
            <person name="Huang W."/>
            <person name="Zhang S."/>
            <person name="Huang B."/>
            <person name="Zhang Y."/>
            <person name="Qu T."/>
            <person name="Ni P."/>
            <person name="Miao G."/>
            <person name="Wang J."/>
            <person name="Wang Q."/>
            <person name="Steinberg C.E."/>
            <person name="Wang H."/>
            <person name="Li N."/>
            <person name="Qian L."/>
            <person name="Zhang G."/>
            <person name="Li Y."/>
            <person name="Yang H."/>
            <person name="Liu X."/>
            <person name="Wang J."/>
            <person name="Yin Y."/>
            <person name="Wang J."/>
        </authorList>
    </citation>
    <scope>NUCLEOTIDE SEQUENCE [LARGE SCALE GENOMIC DNA]</scope>
    <source>
        <strain evidence="1">05x7-T-G4-1.051#20</strain>
    </source>
</reference>
<accession>K1PDT5</accession>
<proteinExistence type="predicted"/>
<dbReference type="HOGENOM" id="CLU_2560512_0_0_1"/>